<dbReference type="KEGG" id="vg:23681005"/>
<evidence type="ECO:0000313" key="2">
    <source>
        <dbReference type="Proteomes" id="UP000032000"/>
    </source>
</evidence>
<proteinExistence type="predicted"/>
<protein>
    <submittedName>
        <fullName evidence="1">Uncharacterized protein</fullName>
    </submittedName>
</protein>
<reference evidence="1" key="1">
    <citation type="submission" date="2015-06" db="EMBL/GenBank/DDBJ databases">
        <title>Genomic characterization of STP4-a, a novel T4 virulent phage infecting Salmonella.</title>
        <authorList>
            <person name="Li M."/>
            <person name="Wang J."/>
            <person name="Lin H."/>
            <person name="Han F."/>
        </authorList>
    </citation>
    <scope>NUCLEOTIDE SEQUENCE [LARGE SCALE GENOMIC DNA]</scope>
</reference>
<name>A0A0B4L966_9CAUD</name>
<dbReference type="Proteomes" id="UP000032000">
    <property type="component" value="Segment"/>
</dbReference>
<organism evidence="1 2">
    <name type="scientific">Salmonella phage STP4-a</name>
    <dbReference type="NCBI Taxonomy" id="1445860"/>
    <lineage>
        <taxon>Viruses</taxon>
        <taxon>Duplodnaviria</taxon>
        <taxon>Heunggongvirae</taxon>
        <taxon>Uroviricota</taxon>
        <taxon>Caudoviricetes</taxon>
        <taxon>Pantevenvirales</taxon>
        <taxon>Straboviridae</taxon>
        <taxon>Tevenvirinae</taxon>
        <taxon>Gelderlandvirus</taxon>
        <taxon>Gelderlandvirus stp4a</taxon>
    </lineage>
</organism>
<evidence type="ECO:0000313" key="1">
    <source>
        <dbReference type="EMBL" id="AHJ86842.1"/>
    </source>
</evidence>
<dbReference type="EMBL" id="KJ000058">
    <property type="protein sequence ID" value="AHJ86842.1"/>
    <property type="molecule type" value="Genomic_DNA"/>
</dbReference>
<dbReference type="RefSeq" id="YP_009126195.1">
    <property type="nucleotide sequence ID" value="NC_026607.2"/>
</dbReference>
<sequence>MILTKVDFTKIKRNPLMTPNVSKNTKDNLMTFKHKNIVTEHSYLHTSEVIKFGKFGSDFPDEIERAKESVYEKYGVLVKYTGGSYSGCNFKFSTYQNPNILEAAVIYFDNILSKELKGKL</sequence>
<dbReference type="GeneID" id="23681005"/>
<keyword evidence="2" id="KW-1185">Reference proteome</keyword>
<gene>
    <name evidence="1" type="ORF">STP4a_245</name>
</gene>
<accession>A0A0B4L966</accession>